<evidence type="ECO:0000259" key="2">
    <source>
        <dbReference type="Pfam" id="PF01757"/>
    </source>
</evidence>
<keyword evidence="1" id="KW-1133">Transmembrane helix</keyword>
<feature type="transmembrane region" description="Helical" evidence="1">
    <location>
        <begin position="115"/>
        <end position="133"/>
    </location>
</feature>
<accession>A0A1I5XSV9</accession>
<keyword evidence="3" id="KW-0808">Transferase</keyword>
<protein>
    <submittedName>
        <fullName evidence="3">Peptidoglycan/LPS O-acetylase OafA/YrhL, contains acyltransferase and SGNH-hydrolase domains</fullName>
    </submittedName>
</protein>
<feature type="transmembrane region" description="Helical" evidence="1">
    <location>
        <begin position="31"/>
        <end position="51"/>
    </location>
</feature>
<keyword evidence="3" id="KW-0012">Acyltransferase</keyword>
<dbReference type="InterPro" id="IPR002656">
    <property type="entry name" value="Acyl_transf_3_dom"/>
</dbReference>
<feature type="transmembrane region" description="Helical" evidence="1">
    <location>
        <begin position="292"/>
        <end position="310"/>
    </location>
</feature>
<gene>
    <name evidence="3" type="ORF">SAMN04488506_1604</name>
</gene>
<keyword evidence="3" id="KW-0378">Hydrolase</keyword>
<dbReference type="STRING" id="82801.SAMN04488506_1604"/>
<feature type="transmembrane region" description="Helical" evidence="1">
    <location>
        <begin position="166"/>
        <end position="186"/>
    </location>
</feature>
<dbReference type="GO" id="GO:0016787">
    <property type="term" value="F:hydrolase activity"/>
    <property type="evidence" value="ECO:0007669"/>
    <property type="project" value="UniProtKB-KW"/>
</dbReference>
<name>A0A1I5XSV9_9LACT</name>
<keyword evidence="1" id="KW-0472">Membrane</keyword>
<keyword evidence="1" id="KW-0812">Transmembrane</keyword>
<sequence length="323" mass="37952">MTYNKNIDIMKGISILFVVIIHSLKDDTLRSIGGPFFILQAVPVFLIISGYNHSQSYTRSGIVSLKAFYRPSMLMRKFYRLLPIALIIYAFQAIITPDGRPFFFYLIGRGGFGGYYISIMIQAIFLLPLLYWFSRKTAPLVMLGVSFIFNLGYEYAFYVWEFPSYLYRLLVFRYLFALALGVWYFFDQNYSYTKKLTVVAAFFSACYLVGVHYFEWPVPFYSFGTSWRGQNPLSFFYALWLFHLGLTHFSSSSFNKIKEPLVFIGKRSYAIFIVQMIYFWLLSRHIEWPEYYFLLDLIVSCTLGTGIYYLDNRFISGKLKAYI</sequence>
<feature type="transmembrane region" description="Helical" evidence="1">
    <location>
        <begin position="269"/>
        <end position="286"/>
    </location>
</feature>
<organism evidence="3 4">
    <name type="scientific">Desemzia incerta</name>
    <dbReference type="NCBI Taxonomy" id="82801"/>
    <lineage>
        <taxon>Bacteria</taxon>
        <taxon>Bacillati</taxon>
        <taxon>Bacillota</taxon>
        <taxon>Bacilli</taxon>
        <taxon>Lactobacillales</taxon>
        <taxon>Carnobacteriaceae</taxon>
        <taxon>Desemzia</taxon>
    </lineage>
</organism>
<keyword evidence="4" id="KW-1185">Reference proteome</keyword>
<dbReference type="GO" id="GO:0016747">
    <property type="term" value="F:acyltransferase activity, transferring groups other than amino-acyl groups"/>
    <property type="evidence" value="ECO:0007669"/>
    <property type="project" value="InterPro"/>
</dbReference>
<proteinExistence type="predicted"/>
<dbReference type="RefSeq" id="WP_092480631.1">
    <property type="nucleotide sequence ID" value="NZ_FOXW01000005.1"/>
</dbReference>
<reference evidence="3 4" key="1">
    <citation type="submission" date="2016-10" db="EMBL/GenBank/DDBJ databases">
        <authorList>
            <person name="de Groot N.N."/>
        </authorList>
    </citation>
    <scope>NUCLEOTIDE SEQUENCE [LARGE SCALE GENOMIC DNA]</scope>
    <source>
        <strain evidence="3 4">DSM 20581</strain>
    </source>
</reference>
<dbReference type="EMBL" id="FOXW01000005">
    <property type="protein sequence ID" value="SFQ35028.1"/>
    <property type="molecule type" value="Genomic_DNA"/>
</dbReference>
<feature type="transmembrane region" description="Helical" evidence="1">
    <location>
        <begin position="140"/>
        <end position="160"/>
    </location>
</feature>
<evidence type="ECO:0000313" key="4">
    <source>
        <dbReference type="Proteomes" id="UP000199136"/>
    </source>
</evidence>
<feature type="transmembrane region" description="Helical" evidence="1">
    <location>
        <begin position="78"/>
        <end position="95"/>
    </location>
</feature>
<feature type="domain" description="Acyltransferase 3" evidence="2">
    <location>
        <begin position="5"/>
        <end position="286"/>
    </location>
</feature>
<feature type="transmembrane region" description="Helical" evidence="1">
    <location>
        <begin position="198"/>
        <end position="214"/>
    </location>
</feature>
<dbReference type="AlphaFoldDB" id="A0A1I5XSV9"/>
<evidence type="ECO:0000313" key="3">
    <source>
        <dbReference type="EMBL" id="SFQ35028.1"/>
    </source>
</evidence>
<dbReference type="Proteomes" id="UP000199136">
    <property type="component" value="Unassembled WGS sequence"/>
</dbReference>
<feature type="transmembrane region" description="Helical" evidence="1">
    <location>
        <begin position="7"/>
        <end position="25"/>
    </location>
</feature>
<feature type="transmembrane region" description="Helical" evidence="1">
    <location>
        <begin position="234"/>
        <end position="257"/>
    </location>
</feature>
<evidence type="ECO:0000256" key="1">
    <source>
        <dbReference type="SAM" id="Phobius"/>
    </source>
</evidence>
<dbReference type="Pfam" id="PF01757">
    <property type="entry name" value="Acyl_transf_3"/>
    <property type="match status" value="1"/>
</dbReference>